<dbReference type="PANTHER" id="PTHR35046:SF9">
    <property type="entry name" value="RNA-DIRECTED DNA POLYMERASE"/>
    <property type="match status" value="1"/>
</dbReference>
<gene>
    <name evidence="1" type="ORF">LWI29_023138</name>
</gene>
<dbReference type="PANTHER" id="PTHR35046">
    <property type="entry name" value="ZINC KNUCKLE (CCHC-TYPE) FAMILY PROTEIN"/>
    <property type="match status" value="1"/>
</dbReference>
<proteinExistence type="predicted"/>
<dbReference type="AlphaFoldDB" id="A0AA39SD73"/>
<reference evidence="1" key="2">
    <citation type="submission" date="2023-06" db="EMBL/GenBank/DDBJ databases">
        <authorList>
            <person name="Swenson N.G."/>
            <person name="Wegrzyn J.L."/>
            <person name="Mcevoy S.L."/>
        </authorList>
    </citation>
    <scope>NUCLEOTIDE SEQUENCE</scope>
    <source>
        <strain evidence="1">NS2018</strain>
        <tissue evidence="1">Leaf</tissue>
    </source>
</reference>
<dbReference type="InterPro" id="IPR021109">
    <property type="entry name" value="Peptidase_aspartic_dom_sf"/>
</dbReference>
<reference evidence="1" key="1">
    <citation type="journal article" date="2022" name="Plant J.">
        <title>Strategies of tolerance reflected in two North American maple genomes.</title>
        <authorList>
            <person name="McEvoy S.L."/>
            <person name="Sezen U.U."/>
            <person name="Trouern-Trend A."/>
            <person name="McMahon S.M."/>
            <person name="Schaberg P.G."/>
            <person name="Yang J."/>
            <person name="Wegrzyn J.L."/>
            <person name="Swenson N.G."/>
        </authorList>
    </citation>
    <scope>NUCLEOTIDE SEQUENCE</scope>
    <source>
        <strain evidence="1">NS2018</strain>
    </source>
</reference>
<evidence type="ECO:0000313" key="2">
    <source>
        <dbReference type="Proteomes" id="UP001168877"/>
    </source>
</evidence>
<name>A0AA39SD73_ACESA</name>
<organism evidence="1 2">
    <name type="scientific">Acer saccharum</name>
    <name type="common">Sugar maple</name>
    <dbReference type="NCBI Taxonomy" id="4024"/>
    <lineage>
        <taxon>Eukaryota</taxon>
        <taxon>Viridiplantae</taxon>
        <taxon>Streptophyta</taxon>
        <taxon>Embryophyta</taxon>
        <taxon>Tracheophyta</taxon>
        <taxon>Spermatophyta</taxon>
        <taxon>Magnoliopsida</taxon>
        <taxon>eudicotyledons</taxon>
        <taxon>Gunneridae</taxon>
        <taxon>Pentapetalae</taxon>
        <taxon>rosids</taxon>
        <taxon>malvids</taxon>
        <taxon>Sapindales</taxon>
        <taxon>Sapindaceae</taxon>
        <taxon>Hippocastanoideae</taxon>
        <taxon>Acereae</taxon>
        <taxon>Acer</taxon>
    </lineage>
</organism>
<dbReference type="CDD" id="cd00303">
    <property type="entry name" value="retropepsin_like"/>
    <property type="match status" value="1"/>
</dbReference>
<sequence length="236" mass="26917">MVCNVIIDNGSSENIISKALVKALNLSTERHPKPYKIGWIKKGIESNVQEICRVSFSIGKHYQDEIVCDVVDMDACHLLLGRPWQYDMDATHNGRDNRYVFTWQDRELALMPLTHFSSTKPNVGEKNKTLLMQTGNEFLQEIKSNPILYVMLSKETSAEEVQDSYLAVDCCRVMVAPEEGKEIGVGTNYRVELDTNHLYMVGGIEVNQIVIWIRDVTLREANFSLDYTDHSLKSQL</sequence>
<keyword evidence="2" id="KW-1185">Reference proteome</keyword>
<evidence type="ECO:0008006" key="3">
    <source>
        <dbReference type="Google" id="ProtNLM"/>
    </source>
</evidence>
<protein>
    <recommendedName>
        <fullName evidence="3">Asp_protease_2 domain-containing protein</fullName>
    </recommendedName>
</protein>
<dbReference type="Proteomes" id="UP001168877">
    <property type="component" value="Unassembled WGS sequence"/>
</dbReference>
<evidence type="ECO:0000313" key="1">
    <source>
        <dbReference type="EMBL" id="KAK0587460.1"/>
    </source>
</evidence>
<accession>A0AA39SD73</accession>
<dbReference type="EMBL" id="JAUESC010000382">
    <property type="protein sequence ID" value="KAK0587460.1"/>
    <property type="molecule type" value="Genomic_DNA"/>
</dbReference>
<comment type="caution">
    <text evidence="1">The sequence shown here is derived from an EMBL/GenBank/DDBJ whole genome shotgun (WGS) entry which is preliminary data.</text>
</comment>
<dbReference type="Gene3D" id="2.40.70.10">
    <property type="entry name" value="Acid Proteases"/>
    <property type="match status" value="1"/>
</dbReference>